<keyword evidence="7" id="KW-0677">Repeat</keyword>
<evidence type="ECO:0000256" key="7">
    <source>
        <dbReference type="ARBA" id="ARBA00022737"/>
    </source>
</evidence>
<dbReference type="GO" id="GO:0008705">
    <property type="term" value="F:methionine synthase activity"/>
    <property type="evidence" value="ECO:0007669"/>
    <property type="project" value="UniProtKB-UniRule"/>
</dbReference>
<evidence type="ECO:0000256" key="6">
    <source>
        <dbReference type="ARBA" id="ARBA00022723"/>
    </source>
</evidence>
<dbReference type="UniPathway" id="UPA00051">
    <property type="reaction ID" value="UER00081"/>
</dbReference>
<dbReference type="NCBIfam" id="NF007024">
    <property type="entry name" value="PRK09490.1"/>
    <property type="match status" value="1"/>
</dbReference>
<feature type="domain" description="AdoMet activation" evidence="14">
    <location>
        <begin position="569"/>
        <end position="898"/>
    </location>
</feature>
<comment type="caution">
    <text evidence="17">The sequence shown here is derived from an EMBL/GenBank/DDBJ whole genome shotgun (WGS) entry which is preliminary data.</text>
</comment>
<sequence>MESKQKKYLKLSGLEPLVVTPESNFINVGERTNVAGSKKFLRLIKEEKFEEALDVAREQVEGGAQIIDINMDDGLIDGKAAMVKFLNLVIAEPDIARVPIMIDSSKWEIIEAGLQVVQGKCVVNSISLKEGEAEFIHHAKLIKRYGAAVIVMAFDEVGQADNYERRIEIAKRSYYILVDQVGFPPEDIIFDLNIFPVATGMDEHKLNALDFIRATKWVRENLPYCSVSGGVSNVSFSFRGNNPVREAMHSVFLYHAIKAGMNMGIVNPTMLEVYDDIPKDLLEHVEDVMLNRREDATERLLEFAESVVGKAKESKVDNSWREEPLQERITRALVKGIDQYIEVDVEEARQASDKPIEVIEGHLMTGMNVVGDLFGSGKMFLPQVVKSARVMKKAVAYLLPYIEEEKLANPQEGDSEGNGKILMATVKGDVHDIGKNIVSVVLACNNYEIIDLGVMVPPERIIAEAIAQKVDIIGLSGLITPSLDEMVHLAKEMQRNNLSIPLLIGGATTSKAHTAVKIDPQYKEAVVHVNDASRAVTVVGDLLQKETSAAYKMRIKEDYDDFRDKFLKRSVKKEYKTLAQARENRFKIDWGNAKIKEPQMLGTKVIEDQELDKLVPFIDWTPFFRSWELHGKYPDILTDNIVGKEATNLFADAQEMLQEILDKKLLKAKAVFGLFPANTVNADDIEVKNPDDGTTYVFRTLRQQLRRREGVADYALADFVAPKESGIQDYVGTFCVSTGFGTAELAAEFEKNLDDYNSIMVKALADRLAEAFAEYLHMEVRTNYWGYAKDENLSNEELIKESYKGIRPAPGYPACPDHLEKLTIWELLQVEERIGVKLTDSLAMWPTASVSGYYFANPEAKYFGLGKIKEDQVVDFAQRKGISLEKAKKWLAPNIADD</sequence>
<dbReference type="Pfam" id="PF02310">
    <property type="entry name" value="B12-binding"/>
    <property type="match status" value="1"/>
</dbReference>
<dbReference type="InterPro" id="IPR006158">
    <property type="entry name" value="Cobalamin-bd"/>
</dbReference>
<dbReference type="InterPro" id="IPR036724">
    <property type="entry name" value="Cobalamin-bd_sf"/>
</dbReference>
<feature type="binding site" description="axial binding residue" evidence="11">
    <location>
        <position position="431"/>
    </location>
    <ligand>
        <name>methylcob(III)alamin</name>
        <dbReference type="ChEBI" id="CHEBI:28115"/>
    </ligand>
    <ligandPart>
        <name>Co</name>
        <dbReference type="ChEBI" id="CHEBI:27638"/>
    </ligandPart>
</feature>
<dbReference type="EC" id="2.1.1.13" evidence="9 10"/>
<feature type="binding site" evidence="12">
    <location>
        <position position="476"/>
    </location>
    <ligand>
        <name>methylcob(III)alamin</name>
        <dbReference type="ChEBI" id="CHEBI:28115"/>
    </ligand>
</feature>
<dbReference type="PANTHER" id="PTHR45833">
    <property type="entry name" value="METHIONINE SYNTHASE"/>
    <property type="match status" value="1"/>
</dbReference>
<feature type="binding site" evidence="12">
    <location>
        <position position="532"/>
    </location>
    <ligand>
        <name>methylcob(III)alamin</name>
        <dbReference type="ChEBI" id="CHEBI:28115"/>
    </ligand>
</feature>
<evidence type="ECO:0000256" key="11">
    <source>
        <dbReference type="PIRSR" id="PIRSR000381-1"/>
    </source>
</evidence>
<comment type="cofactor">
    <cofactor evidence="10 11">
        <name>methylcob(III)alamin</name>
        <dbReference type="ChEBI" id="CHEBI:28115"/>
    </cofactor>
</comment>
<comment type="domain">
    <text evidence="10">Modular enzyme with four functionally distinct domains. The isolated Hcy-binding domain catalyzes methyl transfer from free methylcobalamin to homocysteine. The Hcy-binding domain in association with the pterin-binding domain catalyzes the methylation of cob(I)alamin by methyltetrahydrofolate and the methylation of homocysteine. The B12-binding domain binds the cofactor. The AdoMet activation domain binds S-adenosyl-L-methionine. Under aerobic conditions cob(I)alamin can be converted to inactive cob(II)alamin. Reductive methylation by S-adenosyl-L-methionine and flavodoxin regenerates methylcobalamin.</text>
</comment>
<dbReference type="Gene3D" id="1.10.288.10">
    <property type="entry name" value="Cobalamin-dependent Methionine Synthase, domain 2"/>
    <property type="match status" value="1"/>
</dbReference>
<dbReference type="Gene3D" id="3.20.20.20">
    <property type="entry name" value="Dihydropteroate synthase-like"/>
    <property type="match status" value="1"/>
</dbReference>
<dbReference type="InterPro" id="IPR033706">
    <property type="entry name" value="Met_synthase_B12-bd"/>
</dbReference>
<proteinExistence type="inferred from homology"/>
<dbReference type="PROSITE" id="PS50974">
    <property type="entry name" value="ADOMET_ACTIVATION"/>
    <property type="match status" value="1"/>
</dbReference>
<keyword evidence="5 10" id="KW-0949">S-adenosyl-L-methionine</keyword>
<comment type="cofactor">
    <cofactor evidence="10">
        <name>Zn(2+)</name>
        <dbReference type="ChEBI" id="CHEBI:29105"/>
    </cofactor>
</comment>
<dbReference type="GO" id="GO:0008270">
    <property type="term" value="F:zinc ion binding"/>
    <property type="evidence" value="ECO:0007669"/>
    <property type="project" value="UniProtKB-UniRule"/>
</dbReference>
<feature type="domain" description="B12-binding N-terminal" evidence="16">
    <location>
        <begin position="316"/>
        <end position="410"/>
    </location>
</feature>
<dbReference type="InterPro" id="IPR011005">
    <property type="entry name" value="Dihydropteroate_synth-like_sf"/>
</dbReference>
<keyword evidence="10" id="KW-0862">Zinc</keyword>
<dbReference type="Pfam" id="PF02965">
    <property type="entry name" value="Met_synt_B12"/>
    <property type="match status" value="1"/>
</dbReference>
<dbReference type="CDD" id="cd02069">
    <property type="entry name" value="methionine_synthase_B12_BD"/>
    <property type="match status" value="1"/>
</dbReference>
<dbReference type="Pfam" id="PF02607">
    <property type="entry name" value="B12-binding_2"/>
    <property type="match status" value="1"/>
</dbReference>
<feature type="binding site" evidence="12">
    <location>
        <position position="807"/>
    </location>
    <ligand>
        <name>S-adenosyl-L-methionine</name>
        <dbReference type="ChEBI" id="CHEBI:59789"/>
    </ligand>
</feature>
<dbReference type="SUPFAM" id="SSF47644">
    <property type="entry name" value="Methionine synthase domain"/>
    <property type="match status" value="1"/>
</dbReference>
<feature type="binding site" evidence="12">
    <location>
        <begin position="862"/>
        <end position="863"/>
    </location>
    <ligand>
        <name>S-adenosyl-L-methionine</name>
        <dbReference type="ChEBI" id="CHEBI:59789"/>
    </ligand>
</feature>
<evidence type="ECO:0000259" key="13">
    <source>
        <dbReference type="PROSITE" id="PS50972"/>
    </source>
</evidence>
<evidence type="ECO:0000256" key="5">
    <source>
        <dbReference type="ARBA" id="ARBA00022691"/>
    </source>
</evidence>
<keyword evidence="10" id="KW-0486">Methionine biosynthesis</keyword>
<dbReference type="GO" id="GO:0032259">
    <property type="term" value="P:methylation"/>
    <property type="evidence" value="ECO:0007669"/>
    <property type="project" value="UniProtKB-KW"/>
</dbReference>
<evidence type="ECO:0000256" key="10">
    <source>
        <dbReference type="PIRNR" id="PIRNR000381"/>
    </source>
</evidence>
<comment type="pathway">
    <text evidence="10">Amino-acid biosynthesis; L-methionine biosynthesis via de novo pathway; L-methionine from L-homocysteine (MetH route): step 1/1.</text>
</comment>
<evidence type="ECO:0000256" key="2">
    <source>
        <dbReference type="ARBA" id="ARBA00022603"/>
    </source>
</evidence>
<dbReference type="GO" id="GO:0031419">
    <property type="term" value="F:cobalamin binding"/>
    <property type="evidence" value="ECO:0007669"/>
    <property type="project" value="UniProtKB-UniRule"/>
</dbReference>
<evidence type="ECO:0000256" key="3">
    <source>
        <dbReference type="ARBA" id="ARBA00022628"/>
    </source>
</evidence>
<comment type="function">
    <text evidence="10">Catalyzes the transfer of a methyl group from methyl-cobalamin to homocysteine, yielding enzyme-bound cob(I)alamin and methionine. Subsequently, remethylates the cofactor using methyltetrahydrofolate.</text>
</comment>
<keyword evidence="8 10" id="KW-0170">Cobalt</keyword>
<dbReference type="RefSeq" id="WP_125223918.1">
    <property type="nucleotide sequence ID" value="NZ_QUSX01000003.1"/>
</dbReference>
<dbReference type="InterPro" id="IPR050554">
    <property type="entry name" value="Met_Synthase/Corrinoid"/>
</dbReference>
<name>A0A426RFY6_9FLAO</name>
<dbReference type="Gene3D" id="1.10.1240.10">
    <property type="entry name" value="Methionine synthase domain"/>
    <property type="match status" value="1"/>
</dbReference>
<keyword evidence="4 10" id="KW-0808">Transferase</keyword>
<feature type="binding site" evidence="12">
    <location>
        <position position="619"/>
    </location>
    <ligand>
        <name>S-adenosyl-L-methionine</name>
        <dbReference type="ChEBI" id="CHEBI:59789"/>
    </ligand>
</feature>
<dbReference type="SUPFAM" id="SSF52242">
    <property type="entry name" value="Cobalamin (vitamin B12)-binding domain"/>
    <property type="match status" value="1"/>
</dbReference>
<evidence type="ECO:0000259" key="15">
    <source>
        <dbReference type="PROSITE" id="PS51332"/>
    </source>
</evidence>
<comment type="catalytic activity">
    <reaction evidence="10">
        <text>(6S)-5-methyl-5,6,7,8-tetrahydrofolate + L-homocysteine = (6S)-5,6,7,8-tetrahydrofolate + L-methionine</text>
        <dbReference type="Rhea" id="RHEA:11172"/>
        <dbReference type="ChEBI" id="CHEBI:18608"/>
        <dbReference type="ChEBI" id="CHEBI:57453"/>
        <dbReference type="ChEBI" id="CHEBI:57844"/>
        <dbReference type="ChEBI" id="CHEBI:58199"/>
        <dbReference type="EC" id="2.1.1.13"/>
    </reaction>
</comment>
<dbReference type="Gene3D" id="3.40.50.280">
    <property type="entry name" value="Cobalamin-binding domain"/>
    <property type="match status" value="1"/>
</dbReference>
<keyword evidence="2 10" id="KW-0489">Methyltransferase</keyword>
<reference evidence="18" key="2">
    <citation type="submission" date="2018-12" db="EMBL/GenBank/DDBJ databases">
        <title>Maribacter lutimaris sp. nov., isolated from marine sediment.</title>
        <authorList>
            <person name="Kim K.K."/>
        </authorList>
    </citation>
    <scope>NUCLEOTIDE SEQUENCE [LARGE SCALE GENOMIC DNA]</scope>
    <source>
        <strain evidence="18">PoM-212</strain>
    </source>
</reference>
<dbReference type="GO" id="GO:0046653">
    <property type="term" value="P:tetrahydrofolate metabolic process"/>
    <property type="evidence" value="ECO:0007669"/>
    <property type="project" value="TreeGrafter"/>
</dbReference>
<dbReference type="PROSITE" id="PS51337">
    <property type="entry name" value="B12_BINDING_NTER"/>
    <property type="match status" value="1"/>
</dbReference>
<dbReference type="Proteomes" id="UP000286990">
    <property type="component" value="Unassembled WGS sequence"/>
</dbReference>
<dbReference type="EMBL" id="QUSX01000003">
    <property type="protein sequence ID" value="RRQ47878.1"/>
    <property type="molecule type" value="Genomic_DNA"/>
</dbReference>
<dbReference type="FunFam" id="3.20.20.20:FF:000002">
    <property type="entry name" value="Methionine synthase"/>
    <property type="match status" value="1"/>
</dbReference>
<dbReference type="PROSITE" id="PS51332">
    <property type="entry name" value="B12_BINDING"/>
    <property type="match status" value="1"/>
</dbReference>
<evidence type="ECO:0000256" key="12">
    <source>
        <dbReference type="PIRSR" id="PIRSR000381-2"/>
    </source>
</evidence>
<dbReference type="FunFam" id="3.40.50.280:FF:000001">
    <property type="entry name" value="Methionine synthase"/>
    <property type="match status" value="1"/>
</dbReference>
<dbReference type="Gene3D" id="3.10.196.10">
    <property type="entry name" value="Vitamin B12-dependent methionine synthase, activation domain"/>
    <property type="match status" value="1"/>
</dbReference>
<reference evidence="18" key="1">
    <citation type="submission" date="2018-08" db="EMBL/GenBank/DDBJ databases">
        <authorList>
            <person name="Khan S.A."/>
            <person name="J S.E."/>
        </authorList>
    </citation>
    <scope>NUCLEOTIDE SEQUENCE [LARGE SCALE GENOMIC DNA]</scope>
    <source>
        <strain evidence="18">PoM-212</strain>
    </source>
</reference>
<dbReference type="NCBIfam" id="TIGR02082">
    <property type="entry name" value="metH"/>
    <property type="match status" value="1"/>
</dbReference>
<evidence type="ECO:0000313" key="18">
    <source>
        <dbReference type="Proteomes" id="UP000286990"/>
    </source>
</evidence>
<gene>
    <name evidence="17" type="ORF">DZC72_16115</name>
</gene>
<feature type="binding site" evidence="12">
    <location>
        <begin position="428"/>
        <end position="432"/>
    </location>
    <ligand>
        <name>methylcob(III)alamin</name>
        <dbReference type="ChEBI" id="CHEBI:28115"/>
    </ligand>
</feature>
<evidence type="ECO:0000259" key="14">
    <source>
        <dbReference type="PROSITE" id="PS50974"/>
    </source>
</evidence>
<comment type="similarity">
    <text evidence="1">Belongs to the vitamin-B12 dependent methionine synthase family.</text>
</comment>
<dbReference type="GO" id="GO:0050667">
    <property type="term" value="P:homocysteine metabolic process"/>
    <property type="evidence" value="ECO:0007669"/>
    <property type="project" value="TreeGrafter"/>
</dbReference>
<keyword evidence="6 10" id="KW-0479">Metal-binding</keyword>
<dbReference type="InterPro" id="IPR004223">
    <property type="entry name" value="VitB12-dep_Met_synth_activ_dom"/>
</dbReference>
<organism evidence="17 18">
    <name type="scientific">Maribacter algicola</name>
    <dbReference type="NCBI Taxonomy" id="2498892"/>
    <lineage>
        <taxon>Bacteria</taxon>
        <taxon>Pseudomonadati</taxon>
        <taxon>Bacteroidota</taxon>
        <taxon>Flavobacteriia</taxon>
        <taxon>Flavobacteriales</taxon>
        <taxon>Flavobacteriaceae</taxon>
        <taxon>Maribacter</taxon>
    </lineage>
</organism>
<keyword evidence="18" id="KW-1185">Reference proteome</keyword>
<dbReference type="FunFam" id="1.10.1240.10:FF:000001">
    <property type="entry name" value="Methionine synthase"/>
    <property type="match status" value="1"/>
</dbReference>
<evidence type="ECO:0000256" key="4">
    <source>
        <dbReference type="ARBA" id="ARBA00022679"/>
    </source>
</evidence>
<keyword evidence="3 10" id="KW-0846">Cobalamin</keyword>
<dbReference type="PANTHER" id="PTHR45833:SF1">
    <property type="entry name" value="METHIONINE SYNTHASE"/>
    <property type="match status" value="1"/>
</dbReference>
<accession>A0A426RFY6</accession>
<keyword evidence="10" id="KW-0028">Amino-acid biosynthesis</keyword>
<dbReference type="InterPro" id="IPR000489">
    <property type="entry name" value="Pterin-binding_dom"/>
</dbReference>
<dbReference type="InterPro" id="IPR003759">
    <property type="entry name" value="Cbl-bd_cap"/>
</dbReference>
<evidence type="ECO:0000256" key="9">
    <source>
        <dbReference type="NCBIfam" id="TIGR02082"/>
    </source>
</evidence>
<feature type="binding site" evidence="12">
    <location>
        <position position="360"/>
    </location>
    <ligand>
        <name>methylcob(III)alamin</name>
        <dbReference type="ChEBI" id="CHEBI:28115"/>
    </ligand>
</feature>
<dbReference type="SUPFAM" id="SSF51717">
    <property type="entry name" value="Dihydropteroate synthetase-like"/>
    <property type="match status" value="1"/>
</dbReference>
<feature type="domain" description="Pterin-binding" evidence="13">
    <location>
        <begin position="25"/>
        <end position="286"/>
    </location>
</feature>
<dbReference type="InterPro" id="IPR011822">
    <property type="entry name" value="MetH"/>
</dbReference>
<dbReference type="CDD" id="cd00740">
    <property type="entry name" value="MeTr"/>
    <property type="match status" value="1"/>
</dbReference>
<dbReference type="InterPro" id="IPR036594">
    <property type="entry name" value="Meth_synthase_dom"/>
</dbReference>
<dbReference type="OrthoDB" id="9803687at2"/>
<feature type="binding site" evidence="12">
    <location>
        <position position="480"/>
    </location>
    <ligand>
        <name>methylcob(III)alamin</name>
        <dbReference type="ChEBI" id="CHEBI:28115"/>
    </ligand>
</feature>
<dbReference type="GO" id="GO:0005829">
    <property type="term" value="C:cytosol"/>
    <property type="evidence" value="ECO:0007669"/>
    <property type="project" value="TreeGrafter"/>
</dbReference>
<feature type="domain" description="B12-binding" evidence="15">
    <location>
        <begin position="418"/>
        <end position="553"/>
    </location>
</feature>
<dbReference type="InterPro" id="IPR037010">
    <property type="entry name" value="VitB12-dep_Met_synth_activ_sf"/>
</dbReference>
<evidence type="ECO:0000256" key="1">
    <source>
        <dbReference type="ARBA" id="ARBA00010398"/>
    </source>
</evidence>
<dbReference type="AlphaFoldDB" id="A0A426RFY6"/>
<evidence type="ECO:0000313" key="17">
    <source>
        <dbReference type="EMBL" id="RRQ47878.1"/>
    </source>
</evidence>
<evidence type="ECO:0000259" key="16">
    <source>
        <dbReference type="PROSITE" id="PS51337"/>
    </source>
</evidence>
<protein>
    <recommendedName>
        <fullName evidence="9 10">Methionine synthase</fullName>
        <ecNumber evidence="9 10">2.1.1.13</ecNumber>
    </recommendedName>
    <alternativeName>
        <fullName evidence="10">5-methyltetrahydrofolate--homocysteine methyltransferase</fullName>
    </alternativeName>
</protein>
<dbReference type="SMART" id="SM01018">
    <property type="entry name" value="B12-binding_2"/>
    <property type="match status" value="1"/>
</dbReference>
<dbReference type="SUPFAM" id="SSF56507">
    <property type="entry name" value="Methionine synthase activation domain-like"/>
    <property type="match status" value="1"/>
</dbReference>
<dbReference type="PIRSF" id="PIRSF000381">
    <property type="entry name" value="MetH"/>
    <property type="match status" value="1"/>
</dbReference>
<evidence type="ECO:0000256" key="8">
    <source>
        <dbReference type="ARBA" id="ARBA00023285"/>
    </source>
</evidence>
<dbReference type="PROSITE" id="PS50972">
    <property type="entry name" value="PTERIN_BINDING"/>
    <property type="match status" value="1"/>
</dbReference>
<dbReference type="Pfam" id="PF00809">
    <property type="entry name" value="Pterin_bind"/>
    <property type="match status" value="1"/>
</dbReference>